<feature type="compositionally biased region" description="Basic and acidic residues" evidence="1">
    <location>
        <begin position="32"/>
        <end position="44"/>
    </location>
</feature>
<name>A0A2G8XSK8_TOXGO</name>
<proteinExistence type="predicted"/>
<sequence>MRRSADGPASGKLPRSRAETARSFTRSATLGREAETQCCTEKRGTTGARNCVSHAVKLAPQMERTQKGGKRKPGTAPGESRENEEAISTRRDRQREPARLLLTPTLTQLRRRETGTRRHVTSRRRLSPPTVERREETQEREAQLNGRCRRIPALGITRNRGEALRRAGKIRRENADRFTGAWPRLAATREQLGRASRRTPSTVKSHVAGAGSSALPASKTAGKSKKDGRRLAAVLNRRKKADVNRRIPPAAVQNSEHTLCGGRCRAAEDFK</sequence>
<feature type="compositionally biased region" description="Basic and acidic residues" evidence="1">
    <location>
        <begin position="131"/>
        <end position="142"/>
    </location>
</feature>
<dbReference type="VEuPathDB" id="ToxoDB:TGCOUG_293290"/>
<feature type="region of interest" description="Disordered" evidence="1">
    <location>
        <begin position="191"/>
        <end position="230"/>
    </location>
</feature>
<dbReference type="Proteomes" id="UP000236343">
    <property type="component" value="Unassembled WGS sequence"/>
</dbReference>
<feature type="region of interest" description="Disordered" evidence="1">
    <location>
        <begin position="1"/>
        <end position="143"/>
    </location>
</feature>
<gene>
    <name evidence="2" type="ORF">TGCOUG_293290</name>
</gene>
<feature type="compositionally biased region" description="Basic and acidic residues" evidence="1">
    <location>
        <begin position="79"/>
        <end position="98"/>
    </location>
</feature>
<evidence type="ECO:0000256" key="1">
    <source>
        <dbReference type="SAM" id="MobiDB-lite"/>
    </source>
</evidence>
<protein>
    <submittedName>
        <fullName evidence="2">Uncharacterized protein</fullName>
    </submittedName>
</protein>
<feature type="compositionally biased region" description="Basic residues" evidence="1">
    <location>
        <begin position="117"/>
        <end position="126"/>
    </location>
</feature>
<evidence type="ECO:0000313" key="2">
    <source>
        <dbReference type="EMBL" id="PIL97668.1"/>
    </source>
</evidence>
<organism evidence="2 3">
    <name type="scientific">Toxoplasma gondii COUG</name>
    <dbReference type="NCBI Taxonomy" id="1074873"/>
    <lineage>
        <taxon>Eukaryota</taxon>
        <taxon>Sar</taxon>
        <taxon>Alveolata</taxon>
        <taxon>Apicomplexa</taxon>
        <taxon>Conoidasida</taxon>
        <taxon>Coccidia</taxon>
        <taxon>Eucoccidiorida</taxon>
        <taxon>Eimeriorina</taxon>
        <taxon>Sarcocystidae</taxon>
        <taxon>Toxoplasma</taxon>
    </lineage>
</organism>
<accession>A0A2G8XSK8</accession>
<feature type="compositionally biased region" description="Low complexity" evidence="1">
    <location>
        <begin position="99"/>
        <end position="108"/>
    </location>
</feature>
<evidence type="ECO:0000313" key="3">
    <source>
        <dbReference type="Proteomes" id="UP000236343"/>
    </source>
</evidence>
<comment type="caution">
    <text evidence="2">The sequence shown here is derived from an EMBL/GenBank/DDBJ whole genome shotgun (WGS) entry which is preliminary data.</text>
</comment>
<dbReference type="AlphaFoldDB" id="A0A2G8XSK8"/>
<dbReference type="EMBL" id="AGQR02003075">
    <property type="protein sequence ID" value="PIL97668.1"/>
    <property type="molecule type" value="Genomic_DNA"/>
</dbReference>
<reference evidence="2 3" key="1">
    <citation type="journal article" date="2016" name="Nat. Commun.">
        <title>Local admixture of amplified and diversified secreted pathogenesis determinants shapes mosaic Toxoplasma gondii genomes.</title>
        <authorList>
            <person name="Lorenzi H."/>
            <person name="Khan A."/>
            <person name="Behnke M.S."/>
            <person name="Namasivayam S."/>
            <person name="Swapna L.S."/>
            <person name="Hadjithomas M."/>
            <person name="Karamycheva S."/>
            <person name="Pinney D."/>
            <person name="Brunk B.P."/>
            <person name="Ajioka J.W."/>
            <person name="Ajzenberg D."/>
            <person name="Boothroyd J.C."/>
            <person name="Boyle J.P."/>
            <person name="Darde M.L."/>
            <person name="Diaz-Miranda M.A."/>
            <person name="Dubey J.P."/>
            <person name="Fritz H.M."/>
            <person name="Gennari S.M."/>
            <person name="Gregory B.D."/>
            <person name="Kim K."/>
            <person name="Saeij J.P."/>
            <person name="Su C."/>
            <person name="White M.W."/>
            <person name="Zhu X.Q."/>
            <person name="Howe D.K."/>
            <person name="Rosenthal B.M."/>
            <person name="Grigg M.E."/>
            <person name="Parkinson J."/>
            <person name="Liu L."/>
            <person name="Kissinger J.C."/>
            <person name="Roos D.S."/>
            <person name="Sibley L.D."/>
        </authorList>
    </citation>
    <scope>NUCLEOTIDE SEQUENCE [LARGE SCALE GENOMIC DNA]</scope>
    <source>
        <strain evidence="2 3">COUG</strain>
    </source>
</reference>